<dbReference type="SUPFAM" id="SSF53474">
    <property type="entry name" value="alpha/beta-Hydrolases"/>
    <property type="match status" value="1"/>
</dbReference>
<feature type="transmembrane region" description="Helical" evidence="10">
    <location>
        <begin position="17"/>
        <end position="37"/>
    </location>
</feature>
<evidence type="ECO:0000259" key="11">
    <source>
        <dbReference type="Pfam" id="PF07819"/>
    </source>
</evidence>
<evidence type="ECO:0000256" key="9">
    <source>
        <dbReference type="ARBA" id="ARBA00023136"/>
    </source>
</evidence>
<organism evidence="12 13">
    <name type="scientific">Cutaneotrichosporon oleaginosum</name>
    <dbReference type="NCBI Taxonomy" id="879819"/>
    <lineage>
        <taxon>Eukaryota</taxon>
        <taxon>Fungi</taxon>
        <taxon>Dikarya</taxon>
        <taxon>Basidiomycota</taxon>
        <taxon>Agaricomycotina</taxon>
        <taxon>Tremellomycetes</taxon>
        <taxon>Trichosporonales</taxon>
        <taxon>Trichosporonaceae</taxon>
        <taxon>Cutaneotrichosporon</taxon>
    </lineage>
</organism>
<dbReference type="AlphaFoldDB" id="A0A0J0XFA4"/>
<evidence type="ECO:0000256" key="10">
    <source>
        <dbReference type="RuleBase" id="RU365011"/>
    </source>
</evidence>
<comment type="function">
    <text evidence="10">Involved in inositol deacylation of GPI-anchored proteins which plays important roles in the quality control and ER-associated degradation of GPI-anchored proteins.</text>
</comment>
<keyword evidence="3 10" id="KW-0813">Transport</keyword>
<proteinExistence type="inferred from homology"/>
<accession>A0A0J0XFA4</accession>
<protein>
    <recommendedName>
        <fullName evidence="10">GPI inositol-deacylase</fullName>
        <ecNumber evidence="10">3.1.-.-</ecNumber>
    </recommendedName>
</protein>
<dbReference type="PANTHER" id="PTHR15495:SF7">
    <property type="entry name" value="GPI INOSITOL-DEACYLASE"/>
    <property type="match status" value="1"/>
</dbReference>
<dbReference type="EMBL" id="KQ087250">
    <property type="protein sequence ID" value="KLT39747.1"/>
    <property type="molecule type" value="Genomic_DNA"/>
</dbReference>
<dbReference type="InterPro" id="IPR029058">
    <property type="entry name" value="AB_hydrolase_fold"/>
</dbReference>
<evidence type="ECO:0000256" key="5">
    <source>
        <dbReference type="ARBA" id="ARBA00022801"/>
    </source>
</evidence>
<keyword evidence="4 10" id="KW-0812">Transmembrane</keyword>
<evidence type="ECO:0000313" key="12">
    <source>
        <dbReference type="EMBL" id="KLT39747.1"/>
    </source>
</evidence>
<reference evidence="12 13" key="1">
    <citation type="submission" date="2015-03" db="EMBL/GenBank/DDBJ databases">
        <title>Genomics and transcriptomics of the oil-accumulating basidiomycete yeast T. oleaginosus allow insights into substrate utilization and the diverse evolutionary trajectories of mating systems in fungi.</title>
        <authorList>
            <consortium name="DOE Joint Genome Institute"/>
            <person name="Kourist R."/>
            <person name="Kracht O."/>
            <person name="Bracharz F."/>
            <person name="Lipzen A."/>
            <person name="Nolan M."/>
            <person name="Ohm R."/>
            <person name="Grigoriev I."/>
            <person name="Sun S."/>
            <person name="Heitman J."/>
            <person name="Bruck T."/>
            <person name="Nowrousian M."/>
        </authorList>
    </citation>
    <scope>NUCLEOTIDE SEQUENCE [LARGE SCALE GENOMIC DNA]</scope>
    <source>
        <strain evidence="12 13">IBC0246</strain>
    </source>
</reference>
<dbReference type="EC" id="3.1.-.-" evidence="10"/>
<dbReference type="STRING" id="879819.A0A0J0XFA4"/>
<evidence type="ECO:0000256" key="3">
    <source>
        <dbReference type="ARBA" id="ARBA00022448"/>
    </source>
</evidence>
<dbReference type="GO" id="GO:0006888">
    <property type="term" value="P:endoplasmic reticulum to Golgi vesicle-mediated transport"/>
    <property type="evidence" value="ECO:0007669"/>
    <property type="project" value="TreeGrafter"/>
</dbReference>
<dbReference type="PANTHER" id="PTHR15495">
    <property type="entry name" value="NEGATIVE REGULATOR OF VESICLE FORMATION-RELATED"/>
    <property type="match status" value="1"/>
</dbReference>
<feature type="domain" description="GPI inositol-deacylase PGAP1-like alpha/beta" evidence="11">
    <location>
        <begin position="87"/>
        <end position="311"/>
    </location>
</feature>
<dbReference type="OrthoDB" id="348976at2759"/>
<keyword evidence="9 10" id="KW-0472">Membrane</keyword>
<keyword evidence="13" id="KW-1185">Reference proteome</keyword>
<dbReference type="InterPro" id="IPR039529">
    <property type="entry name" value="PGAP1/BST1"/>
</dbReference>
<dbReference type="GO" id="GO:0050185">
    <property type="term" value="F:phosphatidylinositol deacylase activity"/>
    <property type="evidence" value="ECO:0007669"/>
    <property type="project" value="TreeGrafter"/>
</dbReference>
<evidence type="ECO:0000313" key="13">
    <source>
        <dbReference type="Proteomes" id="UP000053611"/>
    </source>
</evidence>
<dbReference type="Proteomes" id="UP000053611">
    <property type="component" value="Unassembled WGS sequence"/>
</dbReference>
<evidence type="ECO:0000256" key="1">
    <source>
        <dbReference type="ARBA" id="ARBA00004477"/>
    </source>
</evidence>
<comment type="caution">
    <text evidence="10">Lacks conserved residue(s) required for the propagation of feature annotation.</text>
</comment>
<keyword evidence="6 10" id="KW-0256">Endoplasmic reticulum</keyword>
<gene>
    <name evidence="12" type="ORF">CC85DRAFT_323215</name>
</gene>
<keyword evidence="8 10" id="KW-1133">Transmembrane helix</keyword>
<dbReference type="Gene3D" id="3.40.50.1820">
    <property type="entry name" value="alpha/beta hydrolase"/>
    <property type="match status" value="1"/>
</dbReference>
<dbReference type="GO" id="GO:0006505">
    <property type="term" value="P:GPI anchor metabolic process"/>
    <property type="evidence" value="ECO:0007669"/>
    <property type="project" value="TreeGrafter"/>
</dbReference>
<keyword evidence="7 10" id="KW-0653">Protein transport</keyword>
<evidence type="ECO:0000256" key="6">
    <source>
        <dbReference type="ARBA" id="ARBA00022824"/>
    </source>
</evidence>
<dbReference type="InterPro" id="IPR012908">
    <property type="entry name" value="PGAP1-ab_dom-like"/>
</dbReference>
<name>A0A0J0XFA4_9TREE</name>
<comment type="similarity">
    <text evidence="2 10">Belongs to the GPI inositol-deacylase family.</text>
</comment>
<sequence>MGDPNKYRKSRSFQRRLTLLTSIALCALLTWVGYWSYSTDQAMSGLWGCEMAYMYPSFSPLEGVDTAGSRYALFLYREGGMDPPVPSGHPVIFIPGNAGSYKQARSIGASVAAQFHKGRDTTWTKSVDLFTVDFNEDLSALHAPTLRSQAQFLVKAIARVYRAYEHLPADERPAKVILLGHSMGGIVARLASTMAQPTMWQPSPVDVILTMSTPHLQPPAPLDPEMERIYAEINSVRYSDPSPLLISICGGTSDVQIVSDACALTNSLIGRDDGFAVFTTGIPGVWTGVEHQAMVWCDQVRYRVARTLLDMGEAASRQGKLSAAQRWLLGISETQPALPTLDTTTRVEVVASRMAILLKLTYPTEVSLVSPPVTAQFCEEEGVCSDQTFFSYSVPWLPVSERPFPLLGEGSRPEESVFVLDFDLPEVNRGWLEIRHPLGASVHSGPLVDQTVVGSRWSEWHHRTRLNA</sequence>
<dbReference type="GO" id="GO:0005789">
    <property type="term" value="C:endoplasmic reticulum membrane"/>
    <property type="evidence" value="ECO:0007669"/>
    <property type="project" value="UniProtKB-SubCell"/>
</dbReference>
<evidence type="ECO:0000256" key="8">
    <source>
        <dbReference type="ARBA" id="ARBA00022989"/>
    </source>
</evidence>
<dbReference type="GO" id="GO:0015031">
    <property type="term" value="P:protein transport"/>
    <property type="evidence" value="ECO:0007669"/>
    <property type="project" value="UniProtKB-KW"/>
</dbReference>
<evidence type="ECO:0000256" key="4">
    <source>
        <dbReference type="ARBA" id="ARBA00022692"/>
    </source>
</evidence>
<evidence type="ECO:0000256" key="7">
    <source>
        <dbReference type="ARBA" id="ARBA00022927"/>
    </source>
</evidence>
<comment type="subcellular location">
    <subcellularLocation>
        <location evidence="1">Endoplasmic reticulum membrane</location>
        <topology evidence="1">Multi-pass membrane protein</topology>
    </subcellularLocation>
</comment>
<dbReference type="Pfam" id="PF07819">
    <property type="entry name" value="PGAP1"/>
    <property type="match status" value="1"/>
</dbReference>
<dbReference type="GeneID" id="28986828"/>
<evidence type="ECO:0000256" key="2">
    <source>
        <dbReference type="ARBA" id="ARBA00006931"/>
    </source>
</evidence>
<keyword evidence="5 10" id="KW-0378">Hydrolase</keyword>